<proteinExistence type="predicted"/>
<feature type="domain" description="C2H2-type" evidence="2">
    <location>
        <begin position="798"/>
        <end position="824"/>
    </location>
</feature>
<protein>
    <recommendedName>
        <fullName evidence="2">C2H2-type domain-containing protein</fullName>
    </recommendedName>
</protein>
<name>A0AA39G9P3_SARSR</name>
<dbReference type="InterPro" id="IPR013087">
    <property type="entry name" value="Znf_C2H2_type"/>
</dbReference>
<dbReference type="InterPro" id="IPR036236">
    <property type="entry name" value="Znf_C2H2_sf"/>
</dbReference>
<comment type="caution">
    <text evidence="3">The sequence shown here is derived from an EMBL/GenBank/DDBJ whole genome shotgun (WGS) entry which is preliminary data.</text>
</comment>
<keyword evidence="4" id="KW-1185">Reference proteome</keyword>
<evidence type="ECO:0000313" key="4">
    <source>
        <dbReference type="Proteomes" id="UP001175261"/>
    </source>
</evidence>
<feature type="region of interest" description="Disordered" evidence="1">
    <location>
        <begin position="245"/>
        <end position="302"/>
    </location>
</feature>
<organism evidence="3 4">
    <name type="scientific">Sarocladium strictum</name>
    <name type="common">Black bundle disease fungus</name>
    <name type="synonym">Acremonium strictum</name>
    <dbReference type="NCBI Taxonomy" id="5046"/>
    <lineage>
        <taxon>Eukaryota</taxon>
        <taxon>Fungi</taxon>
        <taxon>Dikarya</taxon>
        <taxon>Ascomycota</taxon>
        <taxon>Pezizomycotina</taxon>
        <taxon>Sordariomycetes</taxon>
        <taxon>Hypocreomycetidae</taxon>
        <taxon>Hypocreales</taxon>
        <taxon>Sarocladiaceae</taxon>
        <taxon>Sarocladium</taxon>
    </lineage>
</organism>
<gene>
    <name evidence="3" type="ORF">NLU13_9203</name>
</gene>
<feature type="compositionally biased region" description="Polar residues" evidence="1">
    <location>
        <begin position="943"/>
        <end position="973"/>
    </location>
</feature>
<feature type="region of interest" description="Disordered" evidence="1">
    <location>
        <begin position="936"/>
        <end position="991"/>
    </location>
</feature>
<feature type="domain" description="C2H2-type" evidence="2">
    <location>
        <begin position="991"/>
        <end position="1010"/>
    </location>
</feature>
<dbReference type="SMART" id="SM00355">
    <property type="entry name" value="ZnF_C2H2"/>
    <property type="match status" value="6"/>
</dbReference>
<dbReference type="Pfam" id="PF25438">
    <property type="entry name" value="DUF7896"/>
    <property type="match status" value="1"/>
</dbReference>
<sequence>MSGANVTTDIDISIRELLDQHADLQARLTSLLAAKHVLNPHLELGLLRHKFEILQSVVRCHGLTSRHPVLSEVEEARALQYQCECLETALLQRDVDIVQELRLAPAESAPSGFATWIDRNIALYDPVLRSRVASTTQLAPSSPNASSSITNRLLSFGHTYKCSDQRCMHYIYGFLTQEDCGAHTHTHLSPIKRDSGLSMDSSPSVLFPRHNVTIQPLVVPDMLHHTETLVDSRLSSLPPNLSPLTITTTAHQFPPPPQLQAQRQQSFSLDTSRDRRGSSVSFSFPSNQPSVGKSSDDLDVDPLLPPLKRSRVGHSRLQSIGELQLLKDSEPCLRCRLAKKPCDSDQPCGYCTEHPLQGDEEHWQSLGCYRGSIISFVEIMLPGPLSPRQTQTPIASPSTQRRNVNEALLRSYDFSTAVCTAVKANVDFRDGFWWSGQSSFQSGQSEDSWEAQYRSPPILCALAASWNCQDTQLSILELLNITSCLSPSREAEETTYPVLHRAKVLLREVAFFDMMQPIPALRHETAGYPATVTTESDMEEHSRYLHDCMARFFQAFEMLLADRSQLRPREWLAVFYSLCVFSAVRTLLVDMATLSSQSSSLRQQSSAGADSTIDHMHSVYKALVGFLAAASGSSSLDHAGQYLTREEASYFETTNKIIRRQLWISRGIRSSIDFLLRLGEGPVDQQTSLAFVRPRKHADTQQDVVLLPPLTKAEQSPGWSAPALRSLEVTQSTPRDVVVDEAIHERTPFDLIRSPRPEEAARRRQHVAELNTDFSRSPRRVLSISMTPSRFKPYARRVFCQKCNEYPEGFRGEHELRRHHDAKHAALVKRWVCSEPERPDPAAPQPVHPLSRCKACHSQKPYGAYYNAAAHLRRAHFNPHRLGKASGDWPPMSVLKDWMHEVRQPVDLQELEGSSSGGEADNDTVSRTIASEYYSGQAEGASTRASTTIDTSRPQGCGPSNQQQYFSPSTTDGSWSAASPSSRSAVGDNRSRCPDCGRVFKDLTAHMLTHQEERPEKCPIESCDYHFKGFARKYDKNRHALTHYKGTMLCPFCPGLGTSHERLFNRADVFKRHLASLHQVDQSSQSSRVGPGGEKITHGLATASSQGPAASEASAPCSICGQRFTAAQDFYEHLDDCVLSVLVSQNSSAAGSSSQHYLSR</sequence>
<feature type="domain" description="C2H2-type" evidence="2">
    <location>
        <begin position="1016"/>
        <end position="1043"/>
    </location>
</feature>
<dbReference type="Gene3D" id="3.30.160.60">
    <property type="entry name" value="Classic Zinc Finger"/>
    <property type="match status" value="1"/>
</dbReference>
<feature type="domain" description="C2H2-type" evidence="2">
    <location>
        <begin position="1048"/>
        <end position="1078"/>
    </location>
</feature>
<dbReference type="AlphaFoldDB" id="A0AA39G9P3"/>
<feature type="domain" description="C2H2-type" evidence="2">
    <location>
        <begin position="851"/>
        <end position="876"/>
    </location>
</feature>
<feature type="compositionally biased region" description="Polar residues" evidence="1">
    <location>
        <begin position="278"/>
        <end position="293"/>
    </location>
</feature>
<reference evidence="3" key="1">
    <citation type="submission" date="2022-10" db="EMBL/GenBank/DDBJ databases">
        <title>Determination and structural analysis of whole genome sequence of Sarocladium strictum F4-1.</title>
        <authorList>
            <person name="Hu L."/>
            <person name="Jiang Y."/>
        </authorList>
    </citation>
    <scope>NUCLEOTIDE SEQUENCE</scope>
    <source>
        <strain evidence="3">F4-1</strain>
    </source>
</reference>
<dbReference type="SUPFAM" id="SSF57667">
    <property type="entry name" value="beta-beta-alpha zinc fingers"/>
    <property type="match status" value="1"/>
</dbReference>
<dbReference type="InterPro" id="IPR057218">
    <property type="entry name" value="DUF7896"/>
</dbReference>
<accession>A0AA39G9P3</accession>
<dbReference type="PANTHER" id="PTHR42031:SF1">
    <property type="entry name" value="KEY LIME PATHOGENICITY PROTEIN"/>
    <property type="match status" value="1"/>
</dbReference>
<evidence type="ECO:0000256" key="1">
    <source>
        <dbReference type="SAM" id="MobiDB-lite"/>
    </source>
</evidence>
<evidence type="ECO:0000259" key="2">
    <source>
        <dbReference type="SMART" id="SM00355"/>
    </source>
</evidence>
<dbReference type="EMBL" id="JAPDFR010000009">
    <property type="protein sequence ID" value="KAK0383290.1"/>
    <property type="molecule type" value="Genomic_DNA"/>
</dbReference>
<feature type="domain" description="C2H2-type" evidence="2">
    <location>
        <begin position="1115"/>
        <end position="1135"/>
    </location>
</feature>
<feature type="region of interest" description="Disordered" evidence="1">
    <location>
        <begin position="1081"/>
        <end position="1108"/>
    </location>
</feature>
<feature type="compositionally biased region" description="Low complexity" evidence="1">
    <location>
        <begin position="974"/>
        <end position="985"/>
    </location>
</feature>
<evidence type="ECO:0000313" key="3">
    <source>
        <dbReference type="EMBL" id="KAK0383290.1"/>
    </source>
</evidence>
<dbReference type="PANTHER" id="PTHR42031">
    <property type="entry name" value="KEY LIME PATHOGENICITY PROTEIN"/>
    <property type="match status" value="1"/>
</dbReference>
<dbReference type="Proteomes" id="UP001175261">
    <property type="component" value="Unassembled WGS sequence"/>
</dbReference>